<reference evidence="1 2" key="1">
    <citation type="submission" date="2021-03" db="EMBL/GenBank/DDBJ databases">
        <title>Fibrella sp. HMF5405 genome sequencing and assembly.</title>
        <authorList>
            <person name="Kang H."/>
            <person name="Kim H."/>
            <person name="Bae S."/>
            <person name="Joh K."/>
        </authorList>
    </citation>
    <scope>NUCLEOTIDE SEQUENCE [LARGE SCALE GENOMIC DNA]</scope>
    <source>
        <strain evidence="1 2">HMF5405</strain>
    </source>
</reference>
<proteinExistence type="predicted"/>
<dbReference type="Proteomes" id="UP000664628">
    <property type="component" value="Unassembled WGS sequence"/>
</dbReference>
<evidence type="ECO:0000313" key="2">
    <source>
        <dbReference type="Proteomes" id="UP000664628"/>
    </source>
</evidence>
<evidence type="ECO:0008006" key="3">
    <source>
        <dbReference type="Google" id="ProtNLM"/>
    </source>
</evidence>
<evidence type="ECO:0000313" key="1">
    <source>
        <dbReference type="EMBL" id="MBO0951758.1"/>
    </source>
</evidence>
<protein>
    <recommendedName>
        <fullName evidence="3">Antitoxin</fullName>
    </recommendedName>
</protein>
<organism evidence="1 2">
    <name type="scientific">Fibrella forsythiae</name>
    <dbReference type="NCBI Taxonomy" id="2817061"/>
    <lineage>
        <taxon>Bacteria</taxon>
        <taxon>Pseudomonadati</taxon>
        <taxon>Bacteroidota</taxon>
        <taxon>Cytophagia</taxon>
        <taxon>Cytophagales</taxon>
        <taxon>Spirosomataceae</taxon>
        <taxon>Fibrella</taxon>
    </lineage>
</organism>
<sequence length="82" mass="9252">MTVLSVQILNPKALRLLEDMADLQLIALQPHTPLARQRPMTDEAKIAAQTAISKGSPNMDLYRVLDHISKSRKDRSLPFQDE</sequence>
<keyword evidence="2" id="KW-1185">Reference proteome</keyword>
<name>A0ABS3JP30_9BACT</name>
<accession>A0ABS3JP30</accession>
<dbReference type="EMBL" id="JAFMYW010000008">
    <property type="protein sequence ID" value="MBO0951758.1"/>
    <property type="molecule type" value="Genomic_DNA"/>
</dbReference>
<dbReference type="RefSeq" id="WP_207331701.1">
    <property type="nucleotide sequence ID" value="NZ_JAFMYW010000008.1"/>
</dbReference>
<comment type="caution">
    <text evidence="1">The sequence shown here is derived from an EMBL/GenBank/DDBJ whole genome shotgun (WGS) entry which is preliminary data.</text>
</comment>
<gene>
    <name evidence="1" type="ORF">J2I46_24460</name>
</gene>